<dbReference type="PANTHER" id="PTHR47643:SF2">
    <property type="entry name" value="TPR DOMAIN PROTEIN (AFU_ORTHOLOGUE AFUA_5G12710)"/>
    <property type="match status" value="1"/>
</dbReference>
<sequence>MPVFTSLYHGDYEPVDEAEIDGMPIIDTFLVDRIVSLNVFGCPRTSLENHSAKSTSESPHHTCGIFIKASHINHSCYSNARRSFIGDMQIVRATRNIPAGSEIVFWYAIPGPNYTYEKTQEKLKNWGFQCTCAICQQSKKIKKNVSSKRLALLEDLKAAFGNRTGADLPKAERILNAVEKTYTELASEVPRLALWHPYLRLTRIYCSKNQQDKVIETAWKVLKSLGFEIKRQNPLSLRSPFDFEQWGLMEDCLIQIWIHLWTAYAQVAPGLCKKAEEYAKVTYKICIGEDDTYDETYGKLAHEAMFEGVDLGEAFQSMAFMR</sequence>
<organism evidence="2 3">
    <name type="scientific">Stereocaulon virgatum</name>
    <dbReference type="NCBI Taxonomy" id="373712"/>
    <lineage>
        <taxon>Eukaryota</taxon>
        <taxon>Fungi</taxon>
        <taxon>Dikarya</taxon>
        <taxon>Ascomycota</taxon>
        <taxon>Pezizomycotina</taxon>
        <taxon>Lecanoromycetes</taxon>
        <taxon>OSLEUM clade</taxon>
        <taxon>Lecanoromycetidae</taxon>
        <taxon>Lecanorales</taxon>
        <taxon>Lecanorineae</taxon>
        <taxon>Stereocaulaceae</taxon>
        <taxon>Stereocaulon</taxon>
    </lineage>
</organism>
<gene>
    <name evidence="2" type="ORF">N7G274_010093</name>
</gene>
<dbReference type="SUPFAM" id="SSF82199">
    <property type="entry name" value="SET domain"/>
    <property type="match status" value="1"/>
</dbReference>
<name>A0ABR3ZWV1_9LECA</name>
<reference evidence="2 3" key="1">
    <citation type="submission" date="2024-09" db="EMBL/GenBank/DDBJ databases">
        <title>Rethinking Asexuality: The Enigmatic Case of Functional Sexual Genes in Lepraria (Stereocaulaceae).</title>
        <authorList>
            <person name="Doellman M."/>
            <person name="Sun Y."/>
            <person name="Barcenas-Pena A."/>
            <person name="Lumbsch H.T."/>
            <person name="Grewe F."/>
        </authorList>
    </citation>
    <scope>NUCLEOTIDE SEQUENCE [LARGE SCALE GENOMIC DNA]</scope>
    <source>
        <strain evidence="2 3">Mercado 3170</strain>
    </source>
</reference>
<comment type="caution">
    <text evidence="2">The sequence shown here is derived from an EMBL/GenBank/DDBJ whole genome shotgun (WGS) entry which is preliminary data.</text>
</comment>
<evidence type="ECO:0000313" key="3">
    <source>
        <dbReference type="Proteomes" id="UP001590950"/>
    </source>
</evidence>
<dbReference type="InterPro" id="IPR053209">
    <property type="entry name" value="Gramillin-biosynth_MTr"/>
</dbReference>
<dbReference type="EMBL" id="JBEFKJ010000043">
    <property type="protein sequence ID" value="KAL2037230.1"/>
    <property type="molecule type" value="Genomic_DNA"/>
</dbReference>
<dbReference type="PANTHER" id="PTHR47643">
    <property type="entry name" value="TPR DOMAIN PROTEIN (AFU_ORTHOLOGUE AFUA_5G12710)"/>
    <property type="match status" value="1"/>
</dbReference>
<protein>
    <recommendedName>
        <fullName evidence="1">SET domain-containing protein</fullName>
    </recommendedName>
</protein>
<accession>A0ABR3ZWV1</accession>
<evidence type="ECO:0000259" key="1">
    <source>
        <dbReference type="Pfam" id="PF00856"/>
    </source>
</evidence>
<keyword evidence="3" id="KW-1185">Reference proteome</keyword>
<dbReference type="Proteomes" id="UP001590950">
    <property type="component" value="Unassembled WGS sequence"/>
</dbReference>
<dbReference type="CDD" id="cd20071">
    <property type="entry name" value="SET_SMYD"/>
    <property type="match status" value="1"/>
</dbReference>
<dbReference type="InterPro" id="IPR001214">
    <property type="entry name" value="SET_dom"/>
</dbReference>
<feature type="domain" description="SET" evidence="1">
    <location>
        <begin position="62"/>
        <end position="107"/>
    </location>
</feature>
<dbReference type="Gene3D" id="2.170.270.10">
    <property type="entry name" value="SET domain"/>
    <property type="match status" value="1"/>
</dbReference>
<dbReference type="InterPro" id="IPR046341">
    <property type="entry name" value="SET_dom_sf"/>
</dbReference>
<dbReference type="Pfam" id="PF00856">
    <property type="entry name" value="SET"/>
    <property type="match status" value="1"/>
</dbReference>
<evidence type="ECO:0000313" key="2">
    <source>
        <dbReference type="EMBL" id="KAL2037230.1"/>
    </source>
</evidence>
<proteinExistence type="predicted"/>